<comment type="caution">
    <text evidence="2">The sequence shown here is derived from an EMBL/GenBank/DDBJ whole genome shotgun (WGS) entry which is preliminary data.</text>
</comment>
<feature type="transmembrane region" description="Helical" evidence="1">
    <location>
        <begin position="151"/>
        <end position="171"/>
    </location>
</feature>
<feature type="transmembrane region" description="Helical" evidence="1">
    <location>
        <begin position="180"/>
        <end position="199"/>
    </location>
</feature>
<feature type="transmembrane region" description="Helical" evidence="1">
    <location>
        <begin position="90"/>
        <end position="106"/>
    </location>
</feature>
<dbReference type="EMBL" id="JXXZ01000010">
    <property type="protein sequence ID" value="KJY98555.1"/>
    <property type="molecule type" value="Genomic_DNA"/>
</dbReference>
<dbReference type="eggNOG" id="ENOG5031FWB">
    <property type="taxonomic scope" value="Bacteria"/>
</dbReference>
<dbReference type="Proteomes" id="UP000033664">
    <property type="component" value="Unassembled WGS sequence"/>
</dbReference>
<evidence type="ECO:0000313" key="3">
    <source>
        <dbReference type="Proteomes" id="UP000033664"/>
    </source>
</evidence>
<evidence type="ECO:0000313" key="2">
    <source>
        <dbReference type="EMBL" id="KJY98555.1"/>
    </source>
</evidence>
<dbReference type="GeneID" id="58229322"/>
<dbReference type="AlphaFoldDB" id="A0A0F4PSW0"/>
<keyword evidence="1" id="KW-0812">Transmembrane</keyword>
<accession>A0A0F4PSW0</accession>
<name>A0A0F4PSW0_9GAMM</name>
<dbReference type="PATRIC" id="fig|151081.8.peg.2342"/>
<protein>
    <recommendedName>
        <fullName evidence="4">DUF2306 domain-containing protein</fullName>
    </recommendedName>
</protein>
<feature type="transmembrane region" description="Helical" evidence="1">
    <location>
        <begin position="127"/>
        <end position="145"/>
    </location>
</feature>
<keyword evidence="3" id="KW-1185">Reference proteome</keyword>
<keyword evidence="1" id="KW-1133">Transmembrane helix</keyword>
<feature type="transmembrane region" description="Helical" evidence="1">
    <location>
        <begin position="6"/>
        <end position="30"/>
    </location>
</feature>
<keyword evidence="1" id="KW-0472">Membrane</keyword>
<dbReference type="OrthoDB" id="5984490at2"/>
<proteinExistence type="predicted"/>
<gene>
    <name evidence="2" type="ORF">TW72_12550</name>
</gene>
<organism evidence="2 3">
    <name type="scientific">Pseudoalteromonas ruthenica</name>
    <dbReference type="NCBI Taxonomy" id="151081"/>
    <lineage>
        <taxon>Bacteria</taxon>
        <taxon>Pseudomonadati</taxon>
        <taxon>Pseudomonadota</taxon>
        <taxon>Gammaproteobacteria</taxon>
        <taxon>Alteromonadales</taxon>
        <taxon>Pseudoalteromonadaceae</taxon>
        <taxon>Pseudoalteromonas</taxon>
    </lineage>
</organism>
<feature type="transmembrane region" description="Helical" evidence="1">
    <location>
        <begin position="42"/>
        <end position="63"/>
    </location>
</feature>
<dbReference type="RefSeq" id="WP_045979677.1">
    <property type="nucleotide sequence ID" value="NZ_JXXY01000010.1"/>
</dbReference>
<evidence type="ECO:0000256" key="1">
    <source>
        <dbReference type="SAM" id="Phobius"/>
    </source>
</evidence>
<evidence type="ECO:0008006" key="4">
    <source>
        <dbReference type="Google" id="ProtNLM"/>
    </source>
</evidence>
<feature type="transmembrane region" description="Helical" evidence="1">
    <location>
        <begin position="219"/>
        <end position="236"/>
    </location>
</feature>
<sequence>MYWLHQGALYIHIVLGCIALVLFWLPVCASKGSRLHNQSGKAYAYVMYAIAGSGLFCCALVLLDPLGARNIDTLSTAEELRRYLQVNHRMAWFLSMLSMLVWVSVYHGRRVLVAKEQRSLLRTPTHLGLIAALAVCACYTFYLGWQQQQVLLLAFSVLAMVIAVTMAHYIYRPSLRPRSWVIEHLSAMIGSGIGVYTAFGAFGGRRLFNAVLGSDAQLIGWLLPTLVGSAGLMYAAQHYRRRYGV</sequence>
<reference evidence="2 3" key="1">
    <citation type="journal article" date="2015" name="BMC Genomics">
        <title>Genome mining reveals unlocked bioactive potential of marine Gram-negative bacteria.</title>
        <authorList>
            <person name="Machado H."/>
            <person name="Sonnenschein E.C."/>
            <person name="Melchiorsen J."/>
            <person name="Gram L."/>
        </authorList>
    </citation>
    <scope>NUCLEOTIDE SEQUENCE [LARGE SCALE GENOMIC DNA]</scope>
    <source>
        <strain evidence="2 3">S3137</strain>
    </source>
</reference>